<keyword evidence="1" id="KW-0472">Membrane</keyword>
<dbReference type="PANTHER" id="PTHR30273">
    <property type="entry name" value="PERIPLASMIC SIGNAL SENSOR AND SIGMA FACTOR ACTIVATOR FECR-RELATED"/>
    <property type="match status" value="1"/>
</dbReference>
<accession>A0A1V9F397</accession>
<proteinExistence type="predicted"/>
<name>A0A1V9F397_9BACT</name>
<dbReference type="OrthoDB" id="643697at2"/>
<evidence type="ECO:0000259" key="2">
    <source>
        <dbReference type="Pfam" id="PF04773"/>
    </source>
</evidence>
<protein>
    <recommendedName>
        <fullName evidence="6">FecR protein domain-containing protein</fullName>
    </recommendedName>
</protein>
<gene>
    <name evidence="4" type="ORF">A4R26_28375</name>
</gene>
<reference evidence="5" key="1">
    <citation type="submission" date="2016-04" db="EMBL/GenBank/DDBJ databases">
        <authorList>
            <person name="Chen L."/>
            <person name="Zhuang W."/>
            <person name="Wang G."/>
        </authorList>
    </citation>
    <scope>NUCLEOTIDE SEQUENCE [LARGE SCALE GENOMIC DNA]</scope>
    <source>
        <strain evidence="5">208</strain>
    </source>
</reference>
<evidence type="ECO:0000313" key="5">
    <source>
        <dbReference type="Proteomes" id="UP000192276"/>
    </source>
</evidence>
<dbReference type="InterPro" id="IPR006860">
    <property type="entry name" value="FecR"/>
</dbReference>
<dbReference type="STRING" id="550983.A4R26_28375"/>
<dbReference type="PIRSF" id="PIRSF018266">
    <property type="entry name" value="FecR"/>
    <property type="match status" value="1"/>
</dbReference>
<dbReference type="AlphaFoldDB" id="A0A1V9F397"/>
<dbReference type="PANTHER" id="PTHR30273:SF2">
    <property type="entry name" value="PROTEIN FECR"/>
    <property type="match status" value="1"/>
</dbReference>
<evidence type="ECO:0000313" key="4">
    <source>
        <dbReference type="EMBL" id="OQP52747.1"/>
    </source>
</evidence>
<evidence type="ECO:0000259" key="3">
    <source>
        <dbReference type="Pfam" id="PF16344"/>
    </source>
</evidence>
<dbReference type="InterPro" id="IPR012373">
    <property type="entry name" value="Ferrdict_sens_TM"/>
</dbReference>
<keyword evidence="1" id="KW-1133">Transmembrane helix</keyword>
<evidence type="ECO:0008006" key="6">
    <source>
        <dbReference type="Google" id="ProtNLM"/>
    </source>
</evidence>
<dbReference type="Pfam" id="PF16344">
    <property type="entry name" value="FecR_C"/>
    <property type="match status" value="1"/>
</dbReference>
<comment type="caution">
    <text evidence="4">The sequence shown here is derived from an EMBL/GenBank/DDBJ whole genome shotgun (WGS) entry which is preliminary data.</text>
</comment>
<feature type="transmembrane region" description="Helical" evidence="1">
    <location>
        <begin position="101"/>
        <end position="121"/>
    </location>
</feature>
<dbReference type="Gene3D" id="2.60.120.1440">
    <property type="match status" value="1"/>
</dbReference>
<dbReference type="GO" id="GO:0016989">
    <property type="term" value="F:sigma factor antagonist activity"/>
    <property type="evidence" value="ECO:0007669"/>
    <property type="project" value="TreeGrafter"/>
</dbReference>
<feature type="domain" description="FecR protein" evidence="2">
    <location>
        <begin position="172"/>
        <end position="266"/>
    </location>
</feature>
<dbReference type="EMBL" id="LWBP01000212">
    <property type="protein sequence ID" value="OQP52747.1"/>
    <property type="molecule type" value="Genomic_DNA"/>
</dbReference>
<dbReference type="Gene3D" id="3.55.50.30">
    <property type="match status" value="1"/>
</dbReference>
<keyword evidence="5" id="KW-1185">Reference proteome</keyword>
<evidence type="ECO:0000256" key="1">
    <source>
        <dbReference type="SAM" id="Phobius"/>
    </source>
</evidence>
<dbReference type="Proteomes" id="UP000192276">
    <property type="component" value="Unassembled WGS sequence"/>
</dbReference>
<organism evidence="4 5">
    <name type="scientific">Niastella populi</name>
    <dbReference type="NCBI Taxonomy" id="550983"/>
    <lineage>
        <taxon>Bacteria</taxon>
        <taxon>Pseudomonadati</taxon>
        <taxon>Bacteroidota</taxon>
        <taxon>Chitinophagia</taxon>
        <taxon>Chitinophagales</taxon>
        <taxon>Chitinophagaceae</taxon>
        <taxon>Niastella</taxon>
    </lineage>
</organism>
<sequence>MNNYIDMNDVEQLIIDKLTGHIGEEDDLRLSDLIARHQEVEQLWQQMQQVYAMRKAVSFDQSFNVDEAWLALQQKVNIPERVAEPVTDTVAMPVRKTNPSWVRYGIAAAATGIIILAVWFLKSEFNSQEGTVKSIQIKLANGSIVQTSAQDSLAGWMQNARSANINPGEWNTLTVPAGKSYSFKLADGSRVWMNAVSELRFPLLFTRPQRIVELKGEAYFKVAHQASQPFWVQVNGLKVKALGTEFNIKSYNGESTYISLVNGSVEVENAKGQQIVLSPGESVVVADRNSALQKETFDNTVVLGWMQGLYYFRNEKLQQIAVVAERWFDINVQLKDPSLAALHFSGAMDRNKPINTFFNMLASSGDIRFRNEEGKVIITRN</sequence>
<feature type="domain" description="Protein FecR C-terminal" evidence="3">
    <location>
        <begin position="310"/>
        <end position="378"/>
    </location>
</feature>
<dbReference type="Pfam" id="PF04773">
    <property type="entry name" value="FecR"/>
    <property type="match status" value="1"/>
</dbReference>
<keyword evidence="1" id="KW-0812">Transmembrane</keyword>
<dbReference type="InterPro" id="IPR032508">
    <property type="entry name" value="FecR_C"/>
</dbReference>